<reference evidence="1" key="1">
    <citation type="submission" date="2023-02" db="EMBL/GenBank/DDBJ databases">
        <title>Genome of toxic invasive species Heracleum sosnowskyi carries increased number of genes despite the absence of recent whole-genome duplications.</title>
        <authorList>
            <person name="Schelkunov M."/>
            <person name="Shtratnikova V."/>
            <person name="Makarenko M."/>
            <person name="Klepikova A."/>
            <person name="Omelchenko D."/>
            <person name="Novikova G."/>
            <person name="Obukhova E."/>
            <person name="Bogdanov V."/>
            <person name="Penin A."/>
            <person name="Logacheva M."/>
        </authorList>
    </citation>
    <scope>NUCLEOTIDE SEQUENCE</scope>
    <source>
        <strain evidence="1">Hsosn_3</strain>
        <tissue evidence="1">Leaf</tissue>
    </source>
</reference>
<dbReference type="EMBL" id="JAUIZM010000004">
    <property type="protein sequence ID" value="KAK1389100.1"/>
    <property type="molecule type" value="Genomic_DNA"/>
</dbReference>
<reference evidence="1" key="2">
    <citation type="submission" date="2023-05" db="EMBL/GenBank/DDBJ databases">
        <authorList>
            <person name="Schelkunov M.I."/>
        </authorList>
    </citation>
    <scope>NUCLEOTIDE SEQUENCE</scope>
    <source>
        <strain evidence="1">Hsosn_3</strain>
        <tissue evidence="1">Leaf</tissue>
    </source>
</reference>
<organism evidence="1 2">
    <name type="scientific">Heracleum sosnowskyi</name>
    <dbReference type="NCBI Taxonomy" id="360622"/>
    <lineage>
        <taxon>Eukaryota</taxon>
        <taxon>Viridiplantae</taxon>
        <taxon>Streptophyta</taxon>
        <taxon>Embryophyta</taxon>
        <taxon>Tracheophyta</taxon>
        <taxon>Spermatophyta</taxon>
        <taxon>Magnoliopsida</taxon>
        <taxon>eudicotyledons</taxon>
        <taxon>Gunneridae</taxon>
        <taxon>Pentapetalae</taxon>
        <taxon>asterids</taxon>
        <taxon>campanulids</taxon>
        <taxon>Apiales</taxon>
        <taxon>Apiaceae</taxon>
        <taxon>Apioideae</taxon>
        <taxon>apioid superclade</taxon>
        <taxon>Tordylieae</taxon>
        <taxon>Tordyliinae</taxon>
        <taxon>Heracleum</taxon>
    </lineage>
</organism>
<dbReference type="AlphaFoldDB" id="A0AAD8MTS3"/>
<proteinExistence type="predicted"/>
<evidence type="ECO:0000313" key="1">
    <source>
        <dbReference type="EMBL" id="KAK1389100.1"/>
    </source>
</evidence>
<comment type="caution">
    <text evidence="1">The sequence shown here is derived from an EMBL/GenBank/DDBJ whole genome shotgun (WGS) entry which is preliminary data.</text>
</comment>
<evidence type="ECO:0000313" key="2">
    <source>
        <dbReference type="Proteomes" id="UP001237642"/>
    </source>
</evidence>
<protein>
    <submittedName>
        <fullName evidence="1">Uncharacterized protein</fullName>
    </submittedName>
</protein>
<accession>A0AAD8MTS3</accession>
<keyword evidence="2" id="KW-1185">Reference proteome</keyword>
<dbReference type="Proteomes" id="UP001237642">
    <property type="component" value="Unassembled WGS sequence"/>
</dbReference>
<sequence>MIEVRDDIHIEKKIPELLAGGGGWDKGKRKRKPSSGAPVSRRICIKRKQEHKQQRISIVFSFPLGFYEADDAKIFHPSWISMIMVKETTELASLGITARVKALQRKNLGHINILTEHGTYRIPEIRKNGKIKKIKAFQIQPPRDAPVSWYTTEALQKIKEHGVIYLIPFLHRLAEEIDIRKLRTQGHIKRMIVRLISFPPSSISLLEF</sequence>
<name>A0AAD8MTS3_9APIA</name>
<gene>
    <name evidence="1" type="ORF">POM88_017278</name>
</gene>